<dbReference type="AlphaFoldDB" id="A0A6L6PS10"/>
<dbReference type="Gene3D" id="3.30.70.2390">
    <property type="match status" value="1"/>
</dbReference>
<dbReference type="Pfam" id="PF13399">
    <property type="entry name" value="LytR_C"/>
    <property type="match status" value="1"/>
</dbReference>
<evidence type="ECO:0000256" key="1">
    <source>
        <dbReference type="SAM" id="SignalP"/>
    </source>
</evidence>
<evidence type="ECO:0000313" key="4">
    <source>
        <dbReference type="Proteomes" id="UP000475582"/>
    </source>
</evidence>
<keyword evidence="4" id="KW-1185">Reference proteome</keyword>
<evidence type="ECO:0000259" key="2">
    <source>
        <dbReference type="Pfam" id="PF13399"/>
    </source>
</evidence>
<comment type="caution">
    <text evidence="3">The sequence shown here is derived from an EMBL/GenBank/DDBJ whole genome shotgun (WGS) entry which is preliminary data.</text>
</comment>
<dbReference type="PROSITE" id="PS51257">
    <property type="entry name" value="PROKAR_LIPOPROTEIN"/>
    <property type="match status" value="1"/>
</dbReference>
<keyword evidence="1" id="KW-0732">Signal</keyword>
<protein>
    <recommendedName>
        <fullName evidence="2">LytR/CpsA/Psr regulator C-terminal domain-containing protein</fullName>
    </recommendedName>
</protein>
<proteinExistence type="predicted"/>
<feature type="chain" id="PRO_5026680401" description="LytR/CpsA/Psr regulator C-terminal domain-containing protein" evidence="1">
    <location>
        <begin position="22"/>
        <end position="209"/>
    </location>
</feature>
<dbReference type="Proteomes" id="UP000475582">
    <property type="component" value="Unassembled WGS sequence"/>
</dbReference>
<gene>
    <name evidence="3" type="ORF">GM676_28905</name>
</gene>
<dbReference type="RefSeq" id="WP_155467851.1">
    <property type="nucleotide sequence ID" value="NZ_WNKY01000061.1"/>
</dbReference>
<reference evidence="3 4" key="1">
    <citation type="submission" date="2019-11" db="EMBL/GenBank/DDBJ databases">
        <title>Type strains purchased from KCTC, JCM and DSMZ.</title>
        <authorList>
            <person name="Lu H."/>
        </authorList>
    </citation>
    <scope>NUCLEOTIDE SEQUENCE [LARGE SCALE GENOMIC DNA]</scope>
    <source>
        <strain evidence="3 4">KCTC 22382</strain>
    </source>
</reference>
<dbReference type="EMBL" id="WNKY01000061">
    <property type="protein sequence ID" value="MTV41579.1"/>
    <property type="molecule type" value="Genomic_DNA"/>
</dbReference>
<accession>A0A6L6PS10</accession>
<dbReference type="InterPro" id="IPR027381">
    <property type="entry name" value="LytR/CpsA/Psr_C"/>
</dbReference>
<feature type="signal peptide" evidence="1">
    <location>
        <begin position="1"/>
        <end position="21"/>
    </location>
</feature>
<feature type="domain" description="LytR/CpsA/Psr regulator C-terminal" evidence="2">
    <location>
        <begin position="120"/>
        <end position="204"/>
    </location>
</feature>
<evidence type="ECO:0000313" key="3">
    <source>
        <dbReference type="EMBL" id="MTV41579.1"/>
    </source>
</evidence>
<name>A0A6L6PS10_9BURK</name>
<dbReference type="OrthoDB" id="8702141at2"/>
<sequence length="209" mass="22685">MKKTIAAGCVMLAACSGVRLAEPAADVITPLEQACLRDPLDPEKWERLAAALAVGGERERAAIMYLQAASLRKHDVRQDYATLKQAVEDSVPRTQVRRVSAGLVEVLRIPGAGADASAVVRLEISNGNGVAGAAARLARTLDMEGVKTVRLSNVRPFVEPQSRIEYQREQKAMAQKLGRRLGLPLQATRATSAYADMRIVLGHDTRYLK</sequence>
<organism evidence="3 4">
    <name type="scientific">Duganella radicis</name>
    <dbReference type="NCBI Taxonomy" id="551988"/>
    <lineage>
        <taxon>Bacteria</taxon>
        <taxon>Pseudomonadati</taxon>
        <taxon>Pseudomonadota</taxon>
        <taxon>Betaproteobacteria</taxon>
        <taxon>Burkholderiales</taxon>
        <taxon>Oxalobacteraceae</taxon>
        <taxon>Telluria group</taxon>
        <taxon>Duganella</taxon>
    </lineage>
</organism>